<reference evidence="1 2" key="1">
    <citation type="submission" date="2019-04" db="EMBL/GenBank/DDBJ databases">
        <title>A novel phosphate-accumulating bacterium identified in bioreactor for phosphate removal from wastewater.</title>
        <authorList>
            <person name="Kotlyarov R.Y."/>
            <person name="Beletsky A.V."/>
            <person name="Kallistova A.Y."/>
            <person name="Dorofeev A.G."/>
            <person name="Nikolaev Y.Y."/>
            <person name="Pimenov N.V."/>
            <person name="Ravin N.V."/>
            <person name="Mardanov A.V."/>
        </authorList>
    </citation>
    <scope>NUCLEOTIDE SEQUENCE [LARGE SCALE GENOMIC DNA]</scope>
    <source>
        <strain evidence="1 2">Bin19</strain>
    </source>
</reference>
<comment type="caution">
    <text evidence="1">The sequence shown here is derived from an EMBL/GenBank/DDBJ whole genome shotgun (WGS) entry which is preliminary data.</text>
</comment>
<evidence type="ECO:0000313" key="2">
    <source>
        <dbReference type="Proteomes" id="UP000306324"/>
    </source>
</evidence>
<accession>A0A5S4ESY9</accession>
<keyword evidence="2" id="KW-1185">Reference proteome</keyword>
<proteinExistence type="predicted"/>
<dbReference type="InterPro" id="IPR027417">
    <property type="entry name" value="P-loop_NTPase"/>
</dbReference>
<dbReference type="EMBL" id="SWAD01000004">
    <property type="protein sequence ID" value="TMQ78659.1"/>
    <property type="molecule type" value="Genomic_DNA"/>
</dbReference>
<protein>
    <submittedName>
        <fullName evidence="1">Uncharacterized protein</fullName>
    </submittedName>
</protein>
<organism evidence="1 2">
    <name type="scientific">Candidatus Accumulibacter phosphatis</name>
    <dbReference type="NCBI Taxonomy" id="327160"/>
    <lineage>
        <taxon>Bacteria</taxon>
        <taxon>Pseudomonadati</taxon>
        <taxon>Pseudomonadota</taxon>
        <taxon>Betaproteobacteria</taxon>
        <taxon>Candidatus Accumulibacter</taxon>
    </lineage>
</organism>
<gene>
    <name evidence="1" type="ORF">ACCUM_0956</name>
</gene>
<dbReference type="SUPFAM" id="SSF52540">
    <property type="entry name" value="P-loop containing nucleoside triphosphate hydrolases"/>
    <property type="match status" value="1"/>
</dbReference>
<sequence length="592" mass="64352">MIPAALLGTGSLVLGGTGSGKTASIVIPLLKGLLRHRQDDPGGRFAMLVIDPKAELLDVVRAHIGDPERLVVLGEEGSPSVDFHEGARGSMSPMEAFDHALDFLSPDARRSVRSGGDNQYWQMAGMDLARQLVGLVAAIESAGRTVVGMLRRRDMWEDPTTRSAAPEPSPSRVFMEMLWQVGGFFQPQETTLAAFRGRIAMATSVIERFAVSNQCTRRGTGAGVTIPPGRRDALRVVRLIRRMVATTEWPDDMRNEALRTWFRDVDLNMTAIAEQLWRRYPSSGTPEAPVGQTLLLDAFVATNAPGSSWYAQPAGLLAGLLASLRIGRETRFDAAGKEVQAIGDALRRIARSVGRSDLAEALAAIGSADAKTMFWHADIAMSLIKPLIDPDVARRLHLDPVRACGATVSMADCVEAGRVVVFQPQLLATDADNAFSRTLKQLFFRATLSRRNRTRGVAYIVDEAHRYLTSDEAEWVDICRAHRGIVCLASQSLASIRLAMAKREVDLHSEEIGAAIQVLATNLASKYVFRVSDQGTRELLRNLIPSSPGGGVNLVDARPPTTLRVGECFALLADGSFTRARIRLDADDEGPP</sequence>
<dbReference type="AlphaFoldDB" id="A0A5S4ESY9"/>
<name>A0A5S4ESY9_9PROT</name>
<dbReference type="Proteomes" id="UP000306324">
    <property type="component" value="Unassembled WGS sequence"/>
</dbReference>
<evidence type="ECO:0000313" key="1">
    <source>
        <dbReference type="EMBL" id="TMQ78659.1"/>
    </source>
</evidence>
<dbReference type="Gene3D" id="3.40.50.300">
    <property type="entry name" value="P-loop containing nucleotide triphosphate hydrolases"/>
    <property type="match status" value="2"/>
</dbReference>